<dbReference type="SUPFAM" id="SSF52172">
    <property type="entry name" value="CheY-like"/>
    <property type="match status" value="1"/>
</dbReference>
<dbReference type="PROSITE" id="PS50110">
    <property type="entry name" value="RESPONSE_REGULATORY"/>
    <property type="match status" value="1"/>
</dbReference>
<keyword evidence="4" id="KW-1185">Reference proteome</keyword>
<dbReference type="RefSeq" id="WP_394844916.1">
    <property type="nucleotide sequence ID" value="NZ_CP089982.1"/>
</dbReference>
<evidence type="ECO:0000313" key="4">
    <source>
        <dbReference type="Proteomes" id="UP001379533"/>
    </source>
</evidence>
<evidence type="ECO:0000259" key="2">
    <source>
        <dbReference type="PROSITE" id="PS50110"/>
    </source>
</evidence>
<name>A0ABZ2K9S4_9BACT</name>
<evidence type="ECO:0000256" key="1">
    <source>
        <dbReference type="PROSITE-ProRule" id="PRU00169"/>
    </source>
</evidence>
<dbReference type="InterPro" id="IPR001789">
    <property type="entry name" value="Sig_transdc_resp-reg_receiver"/>
</dbReference>
<feature type="domain" description="Response regulatory" evidence="2">
    <location>
        <begin position="14"/>
        <end position="96"/>
    </location>
</feature>
<reference evidence="3 4" key="1">
    <citation type="submission" date="2021-12" db="EMBL/GenBank/DDBJ databases">
        <title>Discovery of the Pendulisporaceae a myxobacterial family with distinct sporulation behavior and unique specialized metabolism.</title>
        <authorList>
            <person name="Garcia R."/>
            <person name="Popoff A."/>
            <person name="Bader C.D."/>
            <person name="Loehr J."/>
            <person name="Walesch S."/>
            <person name="Walt C."/>
            <person name="Boldt J."/>
            <person name="Bunk B."/>
            <person name="Haeckl F.J.F.P.J."/>
            <person name="Gunesch A.P."/>
            <person name="Birkelbach J."/>
            <person name="Nuebel U."/>
            <person name="Pietschmann T."/>
            <person name="Bach T."/>
            <person name="Mueller R."/>
        </authorList>
    </citation>
    <scope>NUCLEOTIDE SEQUENCE [LARGE SCALE GENOMIC DNA]</scope>
    <source>
        <strain evidence="3 4">MSr12523</strain>
    </source>
</reference>
<dbReference type="Pfam" id="PF00072">
    <property type="entry name" value="Response_reg"/>
    <property type="match status" value="1"/>
</dbReference>
<sequence length="96" mass="10265">MGTPAPTIPFEGARVLVVEDEPDSRLLLEALFRTRGAIVKGVSSAREGRTALDAFVPDVIVSNIGLPDEDGYVPKPVELKSLIEIVHELVGASRPC</sequence>
<dbReference type="EMBL" id="CP089982">
    <property type="protein sequence ID" value="WXA94315.1"/>
    <property type="molecule type" value="Genomic_DNA"/>
</dbReference>
<accession>A0ABZ2K9S4</accession>
<gene>
    <name evidence="3" type="ORF">LZC95_48705</name>
</gene>
<dbReference type="Gene3D" id="3.40.50.2300">
    <property type="match status" value="1"/>
</dbReference>
<comment type="caution">
    <text evidence="1">Lacks conserved residue(s) required for the propagation of feature annotation.</text>
</comment>
<protein>
    <submittedName>
        <fullName evidence="3">Response regulator</fullName>
    </submittedName>
</protein>
<dbReference type="InterPro" id="IPR011006">
    <property type="entry name" value="CheY-like_superfamily"/>
</dbReference>
<dbReference type="Proteomes" id="UP001379533">
    <property type="component" value="Chromosome"/>
</dbReference>
<proteinExistence type="predicted"/>
<organism evidence="3 4">
    <name type="scientific">Pendulispora brunnea</name>
    <dbReference type="NCBI Taxonomy" id="2905690"/>
    <lineage>
        <taxon>Bacteria</taxon>
        <taxon>Pseudomonadati</taxon>
        <taxon>Myxococcota</taxon>
        <taxon>Myxococcia</taxon>
        <taxon>Myxococcales</taxon>
        <taxon>Sorangiineae</taxon>
        <taxon>Pendulisporaceae</taxon>
        <taxon>Pendulispora</taxon>
    </lineage>
</organism>
<evidence type="ECO:0000313" key="3">
    <source>
        <dbReference type="EMBL" id="WXA94315.1"/>
    </source>
</evidence>